<gene>
    <name evidence="2" type="ORF">GCM10008111_19880</name>
</gene>
<dbReference type="SMART" id="SM00886">
    <property type="entry name" value="Dabb"/>
    <property type="match status" value="1"/>
</dbReference>
<reference evidence="3" key="1">
    <citation type="journal article" date="2019" name="Int. J. Syst. Evol. Microbiol.">
        <title>The Global Catalogue of Microorganisms (GCM) 10K type strain sequencing project: providing services to taxonomists for standard genome sequencing and annotation.</title>
        <authorList>
            <consortium name="The Broad Institute Genomics Platform"/>
            <consortium name="The Broad Institute Genome Sequencing Center for Infectious Disease"/>
            <person name="Wu L."/>
            <person name="Ma J."/>
        </authorList>
    </citation>
    <scope>NUCLEOTIDE SEQUENCE [LARGE SCALE GENOMIC DNA]</scope>
    <source>
        <strain evidence="3">KCTC 23723</strain>
    </source>
</reference>
<dbReference type="RefSeq" id="WP_189483073.1">
    <property type="nucleotide sequence ID" value="NZ_BMYR01000008.1"/>
</dbReference>
<evidence type="ECO:0000313" key="2">
    <source>
        <dbReference type="EMBL" id="GGW64030.1"/>
    </source>
</evidence>
<dbReference type="EMBL" id="BMYR01000008">
    <property type="protein sequence ID" value="GGW64030.1"/>
    <property type="molecule type" value="Genomic_DNA"/>
</dbReference>
<dbReference type="SUPFAM" id="SSF54909">
    <property type="entry name" value="Dimeric alpha+beta barrel"/>
    <property type="match status" value="1"/>
</dbReference>
<name>A0ABQ2WME0_9ALTE</name>
<comment type="caution">
    <text evidence="2">The sequence shown here is derived from an EMBL/GenBank/DDBJ whole genome shotgun (WGS) entry which is preliminary data.</text>
</comment>
<dbReference type="Gene3D" id="3.30.70.100">
    <property type="match status" value="1"/>
</dbReference>
<protein>
    <submittedName>
        <fullName evidence="2">DabB protein</fullName>
    </submittedName>
</protein>
<keyword evidence="3" id="KW-1185">Reference proteome</keyword>
<feature type="domain" description="Stress-response A/B barrel" evidence="1">
    <location>
        <begin position="59"/>
        <end position="155"/>
    </location>
</feature>
<dbReference type="Proteomes" id="UP000634667">
    <property type="component" value="Unassembled WGS sequence"/>
</dbReference>
<sequence>MVHTRRRFLMGMGALAGVALPVIGQATTTKPATPNATAEHAAPPQPKTLNADAMAAIGLLHSVYFWLKNPDSAADKASLIAGLQRLSAIPSVRSLQIGVPASTEQRDVVDNSFQVSELMMFDDVAGQNAYQVHPLHQQFVAECAHLWQRVVVFDSQLV</sequence>
<evidence type="ECO:0000313" key="3">
    <source>
        <dbReference type="Proteomes" id="UP000634667"/>
    </source>
</evidence>
<dbReference type="InterPro" id="IPR011008">
    <property type="entry name" value="Dimeric_a/b-barrel"/>
</dbReference>
<proteinExistence type="predicted"/>
<dbReference type="PROSITE" id="PS51318">
    <property type="entry name" value="TAT"/>
    <property type="match status" value="1"/>
</dbReference>
<dbReference type="PROSITE" id="PS51502">
    <property type="entry name" value="S_R_A_B_BARREL"/>
    <property type="match status" value="1"/>
</dbReference>
<evidence type="ECO:0000259" key="1">
    <source>
        <dbReference type="PROSITE" id="PS51502"/>
    </source>
</evidence>
<dbReference type="InterPro" id="IPR013097">
    <property type="entry name" value="Dabb"/>
</dbReference>
<accession>A0ABQ2WME0</accession>
<dbReference type="InterPro" id="IPR006311">
    <property type="entry name" value="TAT_signal"/>
</dbReference>
<dbReference type="Pfam" id="PF07876">
    <property type="entry name" value="Dabb"/>
    <property type="match status" value="1"/>
</dbReference>
<organism evidence="2 3">
    <name type="scientific">Alishewanella tabrizica</name>
    <dbReference type="NCBI Taxonomy" id="671278"/>
    <lineage>
        <taxon>Bacteria</taxon>
        <taxon>Pseudomonadati</taxon>
        <taxon>Pseudomonadota</taxon>
        <taxon>Gammaproteobacteria</taxon>
        <taxon>Alteromonadales</taxon>
        <taxon>Alteromonadaceae</taxon>
        <taxon>Alishewanella</taxon>
    </lineage>
</organism>